<dbReference type="OrthoDB" id="7066780at2"/>
<comment type="function">
    <text evidence="5">Modulates RecA activity.</text>
</comment>
<comment type="subcellular location">
    <subcellularLocation>
        <location evidence="1 5">Cytoplasm</location>
    </subcellularLocation>
</comment>
<dbReference type="EMBL" id="CP016397">
    <property type="protein sequence ID" value="ASQ45354.1"/>
    <property type="molecule type" value="Genomic_DNA"/>
</dbReference>
<comment type="similarity">
    <text evidence="2 5">Belongs to the RecX family.</text>
</comment>
<dbReference type="InterPro" id="IPR036388">
    <property type="entry name" value="WH-like_DNA-bd_sf"/>
</dbReference>
<dbReference type="InterPro" id="IPR053924">
    <property type="entry name" value="RecX_HTH_2nd"/>
</dbReference>
<evidence type="ECO:0000313" key="10">
    <source>
        <dbReference type="Proteomes" id="UP000201728"/>
    </source>
</evidence>
<dbReference type="InterPro" id="IPR003783">
    <property type="entry name" value="Regulatory_RecX"/>
</dbReference>
<proteinExistence type="inferred from homology"/>
<dbReference type="InterPro" id="IPR053925">
    <property type="entry name" value="RecX_HTH_3rd"/>
</dbReference>
<gene>
    <name evidence="5 9" type="primary">recX</name>
    <name evidence="9" type="ORF">clem_03980</name>
</gene>
<dbReference type="HAMAP" id="MF_01114">
    <property type="entry name" value="RecX"/>
    <property type="match status" value="1"/>
</dbReference>
<evidence type="ECO:0000259" key="7">
    <source>
        <dbReference type="Pfam" id="PF21981"/>
    </source>
</evidence>
<reference evidence="10" key="1">
    <citation type="submission" date="2016-07" db="EMBL/GenBank/DDBJ databases">
        <authorList>
            <person name="Florea S."/>
            <person name="Webb J.S."/>
            <person name="Jaromczyk J."/>
            <person name="Schardl C.L."/>
        </authorList>
    </citation>
    <scope>NUCLEOTIDE SEQUENCE [LARGE SCALE GENOMIC DNA]</scope>
    <source>
        <strain evidence="10">CDC-D5610</strain>
    </source>
</reference>
<evidence type="ECO:0000313" key="9">
    <source>
        <dbReference type="EMBL" id="ASQ45354.1"/>
    </source>
</evidence>
<dbReference type="Pfam" id="PF02631">
    <property type="entry name" value="RecX_HTH2"/>
    <property type="match status" value="1"/>
</dbReference>
<keyword evidence="4 5" id="KW-0963">Cytoplasm</keyword>
<keyword evidence="10" id="KW-1185">Reference proteome</keyword>
<organism evidence="9 10">
    <name type="scientific">Legionella clemsonensis</name>
    <dbReference type="NCBI Taxonomy" id="1867846"/>
    <lineage>
        <taxon>Bacteria</taxon>
        <taxon>Pseudomonadati</taxon>
        <taxon>Pseudomonadota</taxon>
        <taxon>Gammaproteobacteria</taxon>
        <taxon>Legionellales</taxon>
        <taxon>Legionellaceae</taxon>
        <taxon>Legionella</taxon>
    </lineage>
</organism>
<evidence type="ECO:0000259" key="6">
    <source>
        <dbReference type="Pfam" id="PF02631"/>
    </source>
</evidence>
<accession>A0A222P0H2</accession>
<dbReference type="InterPro" id="IPR053926">
    <property type="entry name" value="RecX_HTH_1st"/>
</dbReference>
<dbReference type="PANTHER" id="PTHR33602:SF1">
    <property type="entry name" value="REGULATORY PROTEIN RECX FAMILY PROTEIN"/>
    <property type="match status" value="1"/>
</dbReference>
<evidence type="ECO:0000256" key="2">
    <source>
        <dbReference type="ARBA" id="ARBA00009695"/>
    </source>
</evidence>
<sequence>MADAFECAVRLLARREHGACELAGKLAQKGFGQVEIDEAITKCQRLGLQSDRRFVEALSAVRIRQGCGPLKILQELQAKHIARELIDEILSQEQDNWLDYAQAVWDKKFKKQPKLSYIELQKAQRFLLYRGFPTDIIAKVVKEIGIDVTR</sequence>
<dbReference type="PANTHER" id="PTHR33602">
    <property type="entry name" value="REGULATORY PROTEIN RECX FAMILY PROTEIN"/>
    <property type="match status" value="1"/>
</dbReference>
<dbReference type="GO" id="GO:0005737">
    <property type="term" value="C:cytoplasm"/>
    <property type="evidence" value="ECO:0007669"/>
    <property type="project" value="UniProtKB-SubCell"/>
</dbReference>
<dbReference type="RefSeq" id="WP_094090424.1">
    <property type="nucleotide sequence ID" value="NZ_CP016397.1"/>
</dbReference>
<evidence type="ECO:0000256" key="1">
    <source>
        <dbReference type="ARBA" id="ARBA00004496"/>
    </source>
</evidence>
<evidence type="ECO:0000256" key="5">
    <source>
        <dbReference type="HAMAP-Rule" id="MF_01114"/>
    </source>
</evidence>
<dbReference type="GO" id="GO:0006282">
    <property type="term" value="P:regulation of DNA repair"/>
    <property type="evidence" value="ECO:0007669"/>
    <property type="project" value="UniProtKB-UniRule"/>
</dbReference>
<evidence type="ECO:0000256" key="4">
    <source>
        <dbReference type="ARBA" id="ARBA00022490"/>
    </source>
</evidence>
<feature type="domain" description="RecX second three-helical" evidence="6">
    <location>
        <begin position="50"/>
        <end position="89"/>
    </location>
</feature>
<feature type="domain" description="RecX third three-helical" evidence="7">
    <location>
        <begin position="98"/>
        <end position="141"/>
    </location>
</feature>
<dbReference type="Proteomes" id="UP000201728">
    <property type="component" value="Chromosome"/>
</dbReference>
<protein>
    <recommendedName>
        <fullName evidence="3 5">Regulatory protein RecX</fullName>
    </recommendedName>
</protein>
<dbReference type="Gene3D" id="1.10.10.10">
    <property type="entry name" value="Winged helix-like DNA-binding domain superfamily/Winged helix DNA-binding domain"/>
    <property type="match status" value="3"/>
</dbReference>
<dbReference type="Pfam" id="PF21982">
    <property type="entry name" value="RecX_HTH1"/>
    <property type="match status" value="1"/>
</dbReference>
<name>A0A222P0H2_9GAMM</name>
<dbReference type="Pfam" id="PF21981">
    <property type="entry name" value="RecX_HTH3"/>
    <property type="match status" value="1"/>
</dbReference>
<evidence type="ECO:0000259" key="8">
    <source>
        <dbReference type="Pfam" id="PF21982"/>
    </source>
</evidence>
<dbReference type="NCBIfam" id="NF001057">
    <property type="entry name" value="PRK00117.3-3"/>
    <property type="match status" value="1"/>
</dbReference>
<evidence type="ECO:0000256" key="3">
    <source>
        <dbReference type="ARBA" id="ARBA00018111"/>
    </source>
</evidence>
<dbReference type="KEGG" id="lcd:clem_03980"/>
<dbReference type="AlphaFoldDB" id="A0A222P0H2"/>
<feature type="domain" description="RecX first three-helical" evidence="8">
    <location>
        <begin position="4"/>
        <end position="43"/>
    </location>
</feature>